<dbReference type="Proteomes" id="UP000215215">
    <property type="component" value="Unassembled WGS sequence"/>
</dbReference>
<protein>
    <submittedName>
        <fullName evidence="1">Uncharacterized protein</fullName>
    </submittedName>
</protein>
<proteinExistence type="predicted"/>
<evidence type="ECO:0000313" key="1">
    <source>
        <dbReference type="EMBL" id="OYD13780.1"/>
    </source>
</evidence>
<evidence type="ECO:0000313" key="2">
    <source>
        <dbReference type="Proteomes" id="UP000215215"/>
    </source>
</evidence>
<comment type="caution">
    <text evidence="1">The sequence shown here is derived from an EMBL/GenBank/DDBJ whole genome shotgun (WGS) entry which is preliminary data.</text>
</comment>
<dbReference type="AlphaFoldDB" id="A0A235BMU9"/>
<dbReference type="EMBL" id="NOZQ01000215">
    <property type="protein sequence ID" value="OYD13780.1"/>
    <property type="molecule type" value="Genomic_DNA"/>
</dbReference>
<reference evidence="1 2" key="1">
    <citation type="submission" date="2017-07" db="EMBL/GenBank/DDBJ databases">
        <title>Recovery of genomes from metagenomes via a dereplication, aggregation, and scoring strategy.</title>
        <authorList>
            <person name="Sieber C.M."/>
            <person name="Probst A.J."/>
            <person name="Sharrar A."/>
            <person name="Thomas B.C."/>
            <person name="Hess M."/>
            <person name="Tringe S.G."/>
            <person name="Banfield J.F."/>
        </authorList>
    </citation>
    <scope>NUCLEOTIDE SEQUENCE [LARGE SCALE GENOMIC DNA]</scope>
    <source>
        <strain evidence="1">JGI_Cruoil_03_44_89</strain>
    </source>
</reference>
<gene>
    <name evidence="1" type="ORF">CH333_09980</name>
</gene>
<name>A0A235BMU9_UNCW3</name>
<accession>A0A235BMU9</accession>
<sequence length="152" mass="16092">MYKFKQLLIILLVPVFCTSMEIYTGGGVQIPLGEVGNELPIGSYLDLSVYGGKNIKPSLGMGVVSLGLPPSNINIYRATVGIKYGVFELKTGYHIIIVKQGEGRESENGLGLLTGIVIPLGNGGGYANIFYTSVPQGIGIGVTFNPLGLWGK</sequence>
<organism evidence="1 2">
    <name type="scientific">candidate division WOR-3 bacterium JGI_Cruoil_03_44_89</name>
    <dbReference type="NCBI Taxonomy" id="1973748"/>
    <lineage>
        <taxon>Bacteria</taxon>
        <taxon>Bacteria division WOR-3</taxon>
    </lineage>
</organism>